<dbReference type="OrthoDB" id="4366353at2"/>
<name>G7H7U1_9ACTN</name>
<protein>
    <recommendedName>
        <fullName evidence="4">Tox-REase-5 domain-containing protein</fullName>
    </recommendedName>
</protein>
<dbReference type="STRING" id="1073574.GOARA_091_00340"/>
<accession>G7H7U1</accession>
<dbReference type="AlphaFoldDB" id="G7H7U1"/>
<evidence type="ECO:0000313" key="2">
    <source>
        <dbReference type="EMBL" id="GAB11916.1"/>
    </source>
</evidence>
<reference evidence="2 3" key="1">
    <citation type="submission" date="2011-11" db="EMBL/GenBank/DDBJ databases">
        <title>Whole genome shotgun sequence of Gordonia araii NBRC 100433.</title>
        <authorList>
            <person name="Yoshida Y."/>
            <person name="Hosoyama A."/>
            <person name="Tsuchikane K."/>
            <person name="Katsumata H."/>
            <person name="Yamazaki S."/>
            <person name="Fujita N."/>
        </authorList>
    </citation>
    <scope>NUCLEOTIDE SEQUENCE [LARGE SCALE GENOMIC DNA]</scope>
    <source>
        <strain evidence="2 3">NBRC 100433</strain>
    </source>
</reference>
<comment type="caution">
    <text evidence="2">The sequence shown here is derived from an EMBL/GenBank/DDBJ whole genome shotgun (WGS) entry which is preliminary data.</text>
</comment>
<dbReference type="Proteomes" id="UP000035088">
    <property type="component" value="Unassembled WGS sequence"/>
</dbReference>
<keyword evidence="3" id="KW-1185">Reference proteome</keyword>
<dbReference type="EMBL" id="BAEE01000091">
    <property type="protein sequence ID" value="GAB11916.1"/>
    <property type="molecule type" value="Genomic_DNA"/>
</dbReference>
<feature type="region of interest" description="Disordered" evidence="1">
    <location>
        <begin position="153"/>
        <end position="173"/>
    </location>
</feature>
<dbReference type="RefSeq" id="WP_007323990.1">
    <property type="nucleotide sequence ID" value="NZ_JABELY010000001.1"/>
</dbReference>
<sequence>MFVVLGLFGTGILTVPTDGSAMAPAPKRAQERLDTATTSFTAAPGAVYSGPMGSHPANLDGFAVTATGDARGTVAIKGVPAEVLHLDGTTYVKASREFWSMAGGSGGPDSPKLDIDRLANNWAAVGDGLLGFRIGDLIPKNLGLAIQDGDRRIPGELGAPSGPASNTPDARGTVTGLPVNIEQRENNIVEAGTMATAIGPNGGIIGVLGPVGSRGDSTPETSRLKIRVMTNSEVLTFYSTVQGLTDPLKRVPMPGVDVPKPTGSLVQCGPGCHSVTYNFTNSGTGGADRATVSVQQTSNFTVAGAPAGSCQRSVSMPLGGRATSTCLFSYSPPRGRFTVRVESNFKVSAHVEKDVRVMIESLDRNKKIATGPRPGQWYPKPYKVNAPNRGYDRQITGNTSPFAYMVGGYPFDGIEPDGTLLMTAGPGYDAHVRGDSFDPAWPGTTQLASNAEAQRKAAGEAPVRWVFAEAKAAGAARKLLEQKRIEGIEVVVIPADR</sequence>
<evidence type="ECO:0000256" key="1">
    <source>
        <dbReference type="SAM" id="MobiDB-lite"/>
    </source>
</evidence>
<organism evidence="2 3">
    <name type="scientific">Gordonia araii NBRC 100433</name>
    <dbReference type="NCBI Taxonomy" id="1073574"/>
    <lineage>
        <taxon>Bacteria</taxon>
        <taxon>Bacillati</taxon>
        <taxon>Actinomycetota</taxon>
        <taxon>Actinomycetes</taxon>
        <taxon>Mycobacteriales</taxon>
        <taxon>Gordoniaceae</taxon>
        <taxon>Gordonia</taxon>
    </lineage>
</organism>
<evidence type="ECO:0000313" key="3">
    <source>
        <dbReference type="Proteomes" id="UP000035088"/>
    </source>
</evidence>
<gene>
    <name evidence="2" type="ORF">GOARA_091_00340</name>
</gene>
<proteinExistence type="predicted"/>
<evidence type="ECO:0008006" key="4">
    <source>
        <dbReference type="Google" id="ProtNLM"/>
    </source>
</evidence>